<sequence>MYPSSVSKRKKVEHELFNQLHSLGPDEFVCQLTQSRGNYLFSANTEKGDEVLLTIPEKFRNAYYFSVGDYVICSPTHSKKVSGEIRTVLHDEQISHLISNGSWPSNFPTKLLKKTGKDTGPYIAEDLLPSSEGSSESEGVNDAEEIADPAVR</sequence>
<dbReference type="GO" id="GO:0003743">
    <property type="term" value="F:translation initiation factor activity"/>
    <property type="evidence" value="ECO:0007669"/>
    <property type="project" value="InterPro"/>
</dbReference>
<evidence type="ECO:0000313" key="7">
    <source>
        <dbReference type="EMBL" id="CAL5132139.1"/>
    </source>
</evidence>
<evidence type="ECO:0000256" key="1">
    <source>
        <dbReference type="ARBA" id="ARBA00007340"/>
    </source>
</evidence>
<reference evidence="7" key="1">
    <citation type="submission" date="2024-06" db="EMBL/GenBank/DDBJ databases">
        <authorList>
            <person name="Liu X."/>
            <person name="Lenzi L."/>
            <person name="Haldenby T S."/>
            <person name="Uol C."/>
        </authorList>
    </citation>
    <scope>NUCLEOTIDE SEQUENCE</scope>
</reference>
<dbReference type="GO" id="GO:0003723">
    <property type="term" value="F:RNA binding"/>
    <property type="evidence" value="ECO:0007669"/>
    <property type="project" value="UniProtKB-KW"/>
</dbReference>
<evidence type="ECO:0000313" key="8">
    <source>
        <dbReference type="Proteomes" id="UP001497525"/>
    </source>
</evidence>
<dbReference type="Pfam" id="PF01176">
    <property type="entry name" value="eIF-1a"/>
    <property type="match status" value="1"/>
</dbReference>
<dbReference type="InterPro" id="IPR039294">
    <property type="entry name" value="EIF1AD"/>
</dbReference>
<dbReference type="EMBL" id="CAXLJL010000116">
    <property type="protein sequence ID" value="CAL5132139.1"/>
    <property type="molecule type" value="Genomic_DNA"/>
</dbReference>
<dbReference type="GO" id="GO:0005634">
    <property type="term" value="C:nucleus"/>
    <property type="evidence" value="ECO:0007669"/>
    <property type="project" value="TreeGrafter"/>
</dbReference>
<evidence type="ECO:0000256" key="2">
    <source>
        <dbReference type="ARBA" id="ARBA00020989"/>
    </source>
</evidence>
<accession>A0AAV2T7T0</accession>
<feature type="region of interest" description="Disordered" evidence="5">
    <location>
        <begin position="122"/>
        <end position="152"/>
    </location>
</feature>
<dbReference type="PANTHER" id="PTHR21641">
    <property type="entry name" value="TRANSLATION INITIATION FACTOR-RELATED"/>
    <property type="match status" value="1"/>
</dbReference>
<name>A0AAV2T7T0_CALDB</name>
<dbReference type="Proteomes" id="UP001497525">
    <property type="component" value="Unassembled WGS sequence"/>
</dbReference>
<evidence type="ECO:0000256" key="4">
    <source>
        <dbReference type="ARBA" id="ARBA00031998"/>
    </source>
</evidence>
<evidence type="ECO:0000259" key="6">
    <source>
        <dbReference type="Pfam" id="PF01176"/>
    </source>
</evidence>
<dbReference type="SMART" id="SM00652">
    <property type="entry name" value="eIF1a"/>
    <property type="match status" value="1"/>
</dbReference>
<protein>
    <recommendedName>
        <fullName evidence="2">Probable RNA-binding protein EIF1AD</fullName>
    </recommendedName>
    <alternativeName>
        <fullName evidence="4">Eukaryotic translation initiation factor 1A domain-containing protein</fullName>
    </alternativeName>
</protein>
<dbReference type="AlphaFoldDB" id="A0AAV2T7T0"/>
<dbReference type="Gene3D" id="2.40.50.140">
    <property type="entry name" value="Nucleic acid-binding proteins"/>
    <property type="match status" value="1"/>
</dbReference>
<evidence type="ECO:0000256" key="3">
    <source>
        <dbReference type="ARBA" id="ARBA00022884"/>
    </source>
</evidence>
<dbReference type="InterPro" id="IPR012340">
    <property type="entry name" value="NA-bd_OB-fold"/>
</dbReference>
<proteinExistence type="inferred from homology"/>
<dbReference type="SUPFAM" id="SSF50249">
    <property type="entry name" value="Nucleic acid-binding proteins"/>
    <property type="match status" value="1"/>
</dbReference>
<comment type="caution">
    <text evidence="7">The sequence shown here is derived from an EMBL/GenBank/DDBJ whole genome shotgun (WGS) entry which is preliminary data.</text>
</comment>
<comment type="similarity">
    <text evidence="1">Belongs to the EIF1AD family.</text>
</comment>
<keyword evidence="3" id="KW-0694">RNA-binding</keyword>
<gene>
    <name evidence="7" type="ORF">CDAUBV1_LOCUS4649</name>
</gene>
<dbReference type="PANTHER" id="PTHR21641:SF0">
    <property type="entry name" value="RNA-BINDING PROTEIN EIF1AD-RELATED"/>
    <property type="match status" value="1"/>
</dbReference>
<dbReference type="InterPro" id="IPR001253">
    <property type="entry name" value="TIF_eIF-1A"/>
</dbReference>
<dbReference type="InterPro" id="IPR006196">
    <property type="entry name" value="RNA-binding_domain_S1_IF1"/>
</dbReference>
<evidence type="ECO:0000256" key="5">
    <source>
        <dbReference type="SAM" id="MobiDB-lite"/>
    </source>
</evidence>
<feature type="domain" description="S1-like" evidence="6">
    <location>
        <begin position="27"/>
        <end position="86"/>
    </location>
</feature>
<feature type="compositionally biased region" description="Acidic residues" evidence="5">
    <location>
        <begin position="139"/>
        <end position="152"/>
    </location>
</feature>
<organism evidence="7 8">
    <name type="scientific">Calicophoron daubneyi</name>
    <name type="common">Rumen fluke</name>
    <name type="synonym">Paramphistomum daubneyi</name>
    <dbReference type="NCBI Taxonomy" id="300641"/>
    <lineage>
        <taxon>Eukaryota</taxon>
        <taxon>Metazoa</taxon>
        <taxon>Spiralia</taxon>
        <taxon>Lophotrochozoa</taxon>
        <taxon>Platyhelminthes</taxon>
        <taxon>Trematoda</taxon>
        <taxon>Digenea</taxon>
        <taxon>Plagiorchiida</taxon>
        <taxon>Pronocephalata</taxon>
        <taxon>Paramphistomoidea</taxon>
        <taxon>Paramphistomidae</taxon>
        <taxon>Calicophoron</taxon>
    </lineage>
</organism>